<evidence type="ECO:0000256" key="2">
    <source>
        <dbReference type="ARBA" id="ARBA00004922"/>
    </source>
</evidence>
<dbReference type="GO" id="GO:0004571">
    <property type="term" value="F:mannosyl-oligosaccharide 1,2-alpha-mannosidase activity"/>
    <property type="evidence" value="ECO:0007669"/>
    <property type="project" value="InterPro"/>
</dbReference>
<dbReference type="GeneID" id="34577916"/>
<keyword evidence="4 9" id="KW-0378">Hydrolase</keyword>
<sequence length="596" mass="68897">MYYKRKTRPFSTALFLITATYVLFFWLPSTSYYRRLPKPISRKDTTVRKDAIRLNKVTEHYPVTEFIPLPTSPASIPHIQYDFPPESNSERKSRLKKQRAIKEAFMHSWNGYKEYAWLRDEVKPRTGGYQDTFNGWGATLVDSLDALIIMGLDDELELALEALEEIDFTTTASKQVPVFEIIIRYMGGFIAAHDLTNGKHPVLLKKAVELGEMIFNAFDTHNRMPQMRWEWMKSAKGEEIKPSPRSSLAEIGSLTMEFTRLTQLTGDPKYYDAVQRIMNELEIGQDKTRLPGMWPTWINTDKMGFDDSEFTIGGCADSAYEYFPKAHILLGAQTDQYRRMYEKAIETFNENLLFRAMTKDEDQHILFAANIIAMRGNAKTFQYSPDHLKCFMGGTVAIGAKVFNRPEDMYVAKGLTDGCVWAYDVMPTGIMPEVFKVSPCRHHDDCPWDEEQWYEDVLSRSIDNEEIRERAADQIEAHRLPPGVTDIRDASYNLRPEALESVFIMYRITGDKTLLDTAWRMFQNIDKATRSNFGHSSINDVRESKPKQNDKMESFWLAETLKYLYLIFSEPDHISLDDYVLSTEAHPFKRANASHT</sequence>
<dbReference type="GO" id="GO:0016020">
    <property type="term" value="C:membrane"/>
    <property type="evidence" value="ECO:0007669"/>
    <property type="project" value="InterPro"/>
</dbReference>
<dbReference type="FunFam" id="1.50.10.10:FF:000037">
    <property type="entry name" value="alpha-1,2-Mannosidase"/>
    <property type="match status" value="1"/>
</dbReference>
<dbReference type="InterPro" id="IPR012341">
    <property type="entry name" value="6hp_glycosidase-like_sf"/>
</dbReference>
<evidence type="ECO:0000256" key="8">
    <source>
        <dbReference type="PIRSR" id="PIRSR601382-3"/>
    </source>
</evidence>
<dbReference type="SUPFAM" id="SSF48225">
    <property type="entry name" value="Seven-hairpin glycosidases"/>
    <property type="match status" value="1"/>
</dbReference>
<evidence type="ECO:0000256" key="3">
    <source>
        <dbReference type="ARBA" id="ARBA00007658"/>
    </source>
</evidence>
<dbReference type="Proteomes" id="UP000177622">
    <property type="component" value="Unassembled WGS sequence"/>
</dbReference>
<keyword evidence="10" id="KW-0812">Transmembrane</keyword>
<dbReference type="InterPro" id="IPR001382">
    <property type="entry name" value="Glyco_hydro_47"/>
</dbReference>
<evidence type="ECO:0000256" key="5">
    <source>
        <dbReference type="ARBA" id="ARBA00023157"/>
    </source>
</evidence>
<feature type="binding site" evidence="7">
    <location>
        <position position="583"/>
    </location>
    <ligand>
        <name>Ca(2+)</name>
        <dbReference type="ChEBI" id="CHEBI:29108"/>
    </ligand>
</feature>
<keyword evidence="10" id="KW-0472">Membrane</keyword>
<protein>
    <recommendedName>
        <fullName evidence="9">alpha-1,2-Mannosidase</fullName>
        <ecNumber evidence="9">3.2.1.-</ecNumber>
    </recommendedName>
</protein>
<dbReference type="AlphaFoldDB" id="A0A1F5LE32"/>
<name>A0A1F5LE32_PENAI</name>
<keyword evidence="7" id="KW-0479">Metal-binding</keyword>
<dbReference type="PANTHER" id="PTHR11742">
    <property type="entry name" value="MANNOSYL-OLIGOSACCHARIDE ALPHA-1,2-MANNOSIDASE-RELATED"/>
    <property type="match status" value="1"/>
</dbReference>
<dbReference type="InterPro" id="IPR036026">
    <property type="entry name" value="Seven-hairpin_glycosidases"/>
</dbReference>
<keyword evidence="12" id="KW-1185">Reference proteome</keyword>
<dbReference type="GO" id="GO:0005509">
    <property type="term" value="F:calcium ion binding"/>
    <property type="evidence" value="ECO:0007669"/>
    <property type="project" value="InterPro"/>
</dbReference>
<dbReference type="PANTHER" id="PTHR11742:SF49">
    <property type="entry name" value="ALPHA-1,2-MANNOSIDASE"/>
    <property type="match status" value="1"/>
</dbReference>
<feature type="transmembrane region" description="Helical" evidence="10">
    <location>
        <begin position="12"/>
        <end position="33"/>
    </location>
</feature>
<dbReference type="EC" id="3.2.1.-" evidence="9"/>
<evidence type="ECO:0000313" key="12">
    <source>
        <dbReference type="Proteomes" id="UP000177622"/>
    </source>
</evidence>
<dbReference type="GO" id="GO:0036503">
    <property type="term" value="P:ERAD pathway"/>
    <property type="evidence" value="ECO:0007669"/>
    <property type="project" value="UniProtKB-ARBA"/>
</dbReference>
<gene>
    <name evidence="11" type="ORF">PENARI_c013G04002</name>
</gene>
<keyword evidence="7" id="KW-0106">Calcium</keyword>
<dbReference type="GO" id="GO:0005783">
    <property type="term" value="C:endoplasmic reticulum"/>
    <property type="evidence" value="ECO:0007669"/>
    <property type="project" value="TreeGrafter"/>
</dbReference>
<dbReference type="PRINTS" id="PR00747">
    <property type="entry name" value="GLYHDRLASE47"/>
</dbReference>
<dbReference type="Pfam" id="PF01532">
    <property type="entry name" value="Glyco_hydro_47"/>
    <property type="match status" value="1"/>
</dbReference>
<dbReference type="OrthoDB" id="8118055at2759"/>
<feature type="active site" description="Proton donor" evidence="6">
    <location>
        <position position="433"/>
    </location>
</feature>
<comment type="caution">
    <text evidence="11">The sequence shown here is derived from an EMBL/GenBank/DDBJ whole genome shotgun (WGS) entry which is preliminary data.</text>
</comment>
<evidence type="ECO:0000313" key="11">
    <source>
        <dbReference type="EMBL" id="OGE51357.1"/>
    </source>
</evidence>
<evidence type="ECO:0000256" key="6">
    <source>
        <dbReference type="PIRSR" id="PIRSR601382-1"/>
    </source>
</evidence>
<dbReference type="EMBL" id="LXJU01000013">
    <property type="protein sequence ID" value="OGE51357.1"/>
    <property type="molecule type" value="Genomic_DNA"/>
</dbReference>
<dbReference type="RefSeq" id="XP_022486802.1">
    <property type="nucleotide sequence ID" value="XM_022633182.1"/>
</dbReference>
<evidence type="ECO:0000256" key="9">
    <source>
        <dbReference type="RuleBase" id="RU361193"/>
    </source>
</evidence>
<evidence type="ECO:0000256" key="4">
    <source>
        <dbReference type="ARBA" id="ARBA00022801"/>
    </source>
</evidence>
<feature type="active site" description="Proton donor" evidence="6">
    <location>
        <position position="180"/>
    </location>
</feature>
<keyword evidence="10" id="KW-1133">Transmembrane helix</keyword>
<dbReference type="GO" id="GO:0005975">
    <property type="term" value="P:carbohydrate metabolic process"/>
    <property type="evidence" value="ECO:0007669"/>
    <property type="project" value="InterPro"/>
</dbReference>
<dbReference type="UniPathway" id="UPA00378"/>
<evidence type="ECO:0000256" key="1">
    <source>
        <dbReference type="ARBA" id="ARBA00001913"/>
    </source>
</evidence>
<keyword evidence="9" id="KW-0326">Glycosidase</keyword>
<evidence type="ECO:0000256" key="10">
    <source>
        <dbReference type="SAM" id="Phobius"/>
    </source>
</evidence>
<proteinExistence type="inferred from homology"/>
<comment type="pathway">
    <text evidence="2">Protein modification; protein glycosylation.</text>
</comment>
<feature type="active site" evidence="6">
    <location>
        <position position="497"/>
    </location>
</feature>
<accession>A0A1F5LE32</accession>
<evidence type="ECO:0000256" key="7">
    <source>
        <dbReference type="PIRSR" id="PIRSR601382-2"/>
    </source>
</evidence>
<reference evidence="11 12" key="1">
    <citation type="journal article" date="2016" name="Sci. Rep.">
        <title>Penicillium arizonense, a new, genome sequenced fungal species, reveals a high chemical diversity in secreted metabolites.</title>
        <authorList>
            <person name="Grijseels S."/>
            <person name="Nielsen J.C."/>
            <person name="Randelovic M."/>
            <person name="Nielsen J."/>
            <person name="Nielsen K.F."/>
            <person name="Workman M."/>
            <person name="Frisvad J.C."/>
        </authorList>
    </citation>
    <scope>NUCLEOTIDE SEQUENCE [LARGE SCALE GENOMIC DNA]</scope>
    <source>
        <strain evidence="11 12">CBS 141311</strain>
    </source>
</reference>
<organism evidence="11 12">
    <name type="scientific">Penicillium arizonense</name>
    <dbReference type="NCBI Taxonomy" id="1835702"/>
    <lineage>
        <taxon>Eukaryota</taxon>
        <taxon>Fungi</taxon>
        <taxon>Dikarya</taxon>
        <taxon>Ascomycota</taxon>
        <taxon>Pezizomycotina</taxon>
        <taxon>Eurotiomycetes</taxon>
        <taxon>Eurotiomycetidae</taxon>
        <taxon>Eurotiales</taxon>
        <taxon>Aspergillaceae</taxon>
        <taxon>Penicillium</taxon>
    </lineage>
</organism>
<feature type="disulfide bond" evidence="8">
    <location>
        <begin position="390"/>
        <end position="419"/>
    </location>
</feature>
<dbReference type="InterPro" id="IPR050749">
    <property type="entry name" value="Glycosyl_Hydrolase_47"/>
</dbReference>
<comment type="similarity">
    <text evidence="3 9">Belongs to the glycosyl hydrolase 47 family.</text>
</comment>
<comment type="cofactor">
    <cofactor evidence="1 7">
        <name>Ca(2+)</name>
        <dbReference type="ChEBI" id="CHEBI:29108"/>
    </cofactor>
</comment>
<feature type="active site" evidence="6">
    <location>
        <position position="317"/>
    </location>
</feature>
<dbReference type="STRING" id="1835702.A0A1F5LE32"/>
<keyword evidence="5 8" id="KW-1015">Disulfide bond</keyword>
<dbReference type="Gene3D" id="1.50.10.10">
    <property type="match status" value="1"/>
</dbReference>